<dbReference type="InterPro" id="IPR019775">
    <property type="entry name" value="WD40_repeat_CS"/>
</dbReference>
<keyword evidence="9" id="KW-1185">Reference proteome</keyword>
<dbReference type="Pfam" id="PF00400">
    <property type="entry name" value="WD40"/>
    <property type="match status" value="3"/>
</dbReference>
<evidence type="ECO:0000256" key="4">
    <source>
        <dbReference type="ARBA" id="ARBA00022737"/>
    </source>
</evidence>
<feature type="repeat" description="WD" evidence="6">
    <location>
        <begin position="118"/>
        <end position="160"/>
    </location>
</feature>
<keyword evidence="2" id="KW-0698">rRNA processing</keyword>
<evidence type="ECO:0000256" key="1">
    <source>
        <dbReference type="ARBA" id="ARBA00004604"/>
    </source>
</evidence>
<evidence type="ECO:0000256" key="5">
    <source>
        <dbReference type="ARBA" id="ARBA00023242"/>
    </source>
</evidence>
<dbReference type="InterPro" id="IPR020472">
    <property type="entry name" value="WD40_PAC1"/>
</dbReference>
<evidence type="ECO:0000256" key="3">
    <source>
        <dbReference type="ARBA" id="ARBA00022574"/>
    </source>
</evidence>
<evidence type="ECO:0000313" key="8">
    <source>
        <dbReference type="EMBL" id="KAH6590608.1"/>
    </source>
</evidence>
<evidence type="ECO:0000256" key="2">
    <source>
        <dbReference type="ARBA" id="ARBA00022552"/>
    </source>
</evidence>
<dbReference type="SMART" id="SM00320">
    <property type="entry name" value="WD40"/>
    <property type="match status" value="7"/>
</dbReference>
<dbReference type="EMBL" id="JAFCIX010000431">
    <property type="protein sequence ID" value="KAH6590608.1"/>
    <property type="molecule type" value="Genomic_DNA"/>
</dbReference>
<dbReference type="InterPro" id="IPR018983">
    <property type="entry name" value="U3_snoRNA-assocProt_15_C"/>
</dbReference>
<organism evidence="8 9">
    <name type="scientific">Batrachochytrium salamandrivorans</name>
    <dbReference type="NCBI Taxonomy" id="1357716"/>
    <lineage>
        <taxon>Eukaryota</taxon>
        <taxon>Fungi</taxon>
        <taxon>Fungi incertae sedis</taxon>
        <taxon>Chytridiomycota</taxon>
        <taxon>Chytridiomycota incertae sedis</taxon>
        <taxon>Chytridiomycetes</taxon>
        <taxon>Rhizophydiales</taxon>
        <taxon>Rhizophydiales incertae sedis</taxon>
        <taxon>Batrachochytrium</taxon>
    </lineage>
</organism>
<keyword evidence="4" id="KW-0677">Repeat</keyword>
<keyword evidence="5" id="KW-0539">Nucleus</keyword>
<sequence>MGDYSKLPIHQFPKVAGRVTDNAAYWSKLRSPVIIKEFASINSLSFSPHQPHDFCVASSTRVQIYSATTQTVKKTISRFKDVVHCASIRSDNKLLVAGDASGLVQVFELNSRAILRTLQGHLAAVHVAAFSAIDPATVLTASDDKTCILWDVPSQKQTCLMAEHTDYVRAALAMPSSDSLLATGSYDHTVKLWDSRSSAGSTMTMNHGAPVEAILALPGGGLLASAGGNRIKIWDMFSGGKLVHSFSNHQKAITALALDATHSYLVSGSLDHHLKIVSLEDYKIVHSIKYPAPILSLAVSPTNSQLVVGMASGLLSIRQRSVKSEEIAKSHAAKIRGGTYQYFIRGSNYTPDENDTRIESKRKARLQSYDKLLKGFQYANALDAVLEGPPKPLLIVSMLEELIHRDGLRVALAGRDEHTLQRILSFLMKYITNPRYTLLLSDVSNIILDIYSIVLGHSPVIEELLQKLKFKLREEIQLEYKLGEVMGLMDTLMGMSMRD</sequence>
<comment type="caution">
    <text evidence="8">The sequence shown here is derived from an EMBL/GenBank/DDBJ whole genome shotgun (WGS) entry which is preliminary data.</text>
</comment>
<feature type="domain" description="U3 small nucleolar RNA-associated protein 15 C-terminal" evidence="7">
    <location>
        <begin position="348"/>
        <end position="492"/>
    </location>
</feature>
<dbReference type="InterPro" id="IPR036322">
    <property type="entry name" value="WD40_repeat_dom_sf"/>
</dbReference>
<reference evidence="8 9" key="1">
    <citation type="submission" date="2021-02" db="EMBL/GenBank/DDBJ databases">
        <title>Variation within the Batrachochytrium salamandrivorans European outbreak.</title>
        <authorList>
            <person name="Kelly M."/>
            <person name="Pasmans F."/>
            <person name="Shea T.P."/>
            <person name="Munoz J.F."/>
            <person name="Carranza S."/>
            <person name="Cuomo C.A."/>
            <person name="Martel A."/>
        </authorList>
    </citation>
    <scope>NUCLEOTIDE SEQUENCE [LARGE SCALE GENOMIC DNA]</scope>
    <source>
        <strain evidence="8 9">AMFP18/2</strain>
    </source>
</reference>
<feature type="repeat" description="WD" evidence="6">
    <location>
        <begin position="246"/>
        <end position="287"/>
    </location>
</feature>
<dbReference type="InterPro" id="IPR015943">
    <property type="entry name" value="WD40/YVTN_repeat-like_dom_sf"/>
</dbReference>
<dbReference type="PROSITE" id="PS50294">
    <property type="entry name" value="WD_REPEATS_REGION"/>
    <property type="match status" value="1"/>
</dbReference>
<dbReference type="PANTHER" id="PTHR19924:SF26">
    <property type="entry name" value="U3 SMALL NUCLEOLAR RNA-ASSOCIATED PROTEIN 15 HOMOLOG"/>
    <property type="match status" value="1"/>
</dbReference>
<dbReference type="InterPro" id="IPR001680">
    <property type="entry name" value="WD40_rpt"/>
</dbReference>
<proteinExistence type="predicted"/>
<evidence type="ECO:0000256" key="6">
    <source>
        <dbReference type="PROSITE-ProRule" id="PRU00221"/>
    </source>
</evidence>
<dbReference type="CDD" id="cd00200">
    <property type="entry name" value="WD40"/>
    <property type="match status" value="1"/>
</dbReference>
<gene>
    <name evidence="8" type="ORF">BASA50_009257</name>
</gene>
<accession>A0ABQ8F2C8</accession>
<dbReference type="Pfam" id="PF09384">
    <property type="entry name" value="UTP15_C"/>
    <property type="match status" value="1"/>
</dbReference>
<dbReference type="SUPFAM" id="SSF50978">
    <property type="entry name" value="WD40 repeat-like"/>
    <property type="match status" value="1"/>
</dbReference>
<dbReference type="PROSITE" id="PS50082">
    <property type="entry name" value="WD_REPEATS_2"/>
    <property type="match status" value="3"/>
</dbReference>
<evidence type="ECO:0000313" key="9">
    <source>
        <dbReference type="Proteomes" id="UP001648503"/>
    </source>
</evidence>
<keyword evidence="3 6" id="KW-0853">WD repeat</keyword>
<dbReference type="PROSITE" id="PS00678">
    <property type="entry name" value="WD_REPEATS_1"/>
    <property type="match status" value="2"/>
</dbReference>
<name>A0ABQ8F2C8_9FUNG</name>
<protein>
    <recommendedName>
        <fullName evidence="7">U3 small nucleolar RNA-associated protein 15 C-terminal domain-containing protein</fullName>
    </recommendedName>
</protein>
<dbReference type="PANTHER" id="PTHR19924">
    <property type="entry name" value="UTP15 U3 SMALL NUCLEOLAR RNA-ASSOCIATED PROTEIN 15 FAMILY MEMBER"/>
    <property type="match status" value="1"/>
</dbReference>
<feature type="repeat" description="WD" evidence="6">
    <location>
        <begin position="161"/>
        <end position="203"/>
    </location>
</feature>
<dbReference type="Gene3D" id="2.130.10.10">
    <property type="entry name" value="YVTN repeat-like/Quinoprotein amine dehydrogenase"/>
    <property type="match status" value="2"/>
</dbReference>
<dbReference type="Proteomes" id="UP001648503">
    <property type="component" value="Unassembled WGS sequence"/>
</dbReference>
<evidence type="ECO:0000259" key="7">
    <source>
        <dbReference type="Pfam" id="PF09384"/>
    </source>
</evidence>
<dbReference type="PRINTS" id="PR00320">
    <property type="entry name" value="GPROTEINBRPT"/>
</dbReference>
<comment type="subcellular location">
    <subcellularLocation>
        <location evidence="1">Nucleus</location>
        <location evidence="1">Nucleolus</location>
    </subcellularLocation>
</comment>